<evidence type="ECO:0000256" key="2">
    <source>
        <dbReference type="ARBA" id="ARBA00004902"/>
    </source>
</evidence>
<comment type="pathway">
    <text evidence="2">Metabolic intermediate biosynthesis; chorismate biosynthesis; chorismate from D-erythrose 4-phosphate and phosphoenolpyruvate: step 3/7.</text>
</comment>
<evidence type="ECO:0000256" key="1">
    <source>
        <dbReference type="ARBA" id="ARBA00001864"/>
    </source>
</evidence>
<dbReference type="OrthoDB" id="9790793at2"/>
<dbReference type="Pfam" id="PF01220">
    <property type="entry name" value="DHquinase_II"/>
    <property type="match status" value="1"/>
</dbReference>
<dbReference type="Proteomes" id="UP000309128">
    <property type="component" value="Unassembled WGS sequence"/>
</dbReference>
<proteinExistence type="inferred from homology"/>
<sequence>MPRVLVLNGPLLNLLGRREPAVYGATTLAEIERQCHNAAPAHGLEVDLRQSDVLALAHMSLPLEGTE</sequence>
<organism evidence="7 8">
    <name type="scientific">Nonomuraea turkmeniaca</name>
    <dbReference type="NCBI Taxonomy" id="103838"/>
    <lineage>
        <taxon>Bacteria</taxon>
        <taxon>Bacillati</taxon>
        <taxon>Actinomycetota</taxon>
        <taxon>Actinomycetes</taxon>
        <taxon>Streptosporangiales</taxon>
        <taxon>Streptosporangiaceae</taxon>
        <taxon>Nonomuraea</taxon>
    </lineage>
</organism>
<dbReference type="InterPro" id="IPR036441">
    <property type="entry name" value="DHquinase_II_sf"/>
</dbReference>
<accession>A0A5S4FMM7</accession>
<dbReference type="SUPFAM" id="SSF52304">
    <property type="entry name" value="Type II 3-dehydroquinate dehydratase"/>
    <property type="match status" value="1"/>
</dbReference>
<dbReference type="PANTHER" id="PTHR21272:SF3">
    <property type="entry name" value="CATABOLIC 3-DEHYDROQUINASE"/>
    <property type="match status" value="1"/>
</dbReference>
<evidence type="ECO:0000256" key="5">
    <source>
        <dbReference type="ARBA" id="ARBA00012060"/>
    </source>
</evidence>
<evidence type="ECO:0000313" key="7">
    <source>
        <dbReference type="EMBL" id="TMR21923.1"/>
    </source>
</evidence>
<keyword evidence="8" id="KW-1185">Reference proteome</keyword>
<name>A0A5S4FMM7_9ACTN</name>
<dbReference type="GO" id="GO:0019631">
    <property type="term" value="P:quinate catabolic process"/>
    <property type="evidence" value="ECO:0007669"/>
    <property type="project" value="TreeGrafter"/>
</dbReference>
<gene>
    <name evidence="7" type="ORF">ETD86_13450</name>
</gene>
<reference evidence="7 8" key="1">
    <citation type="submission" date="2019-05" db="EMBL/GenBank/DDBJ databases">
        <title>Draft genome sequence of Nonomuraea turkmeniaca DSM 43926.</title>
        <authorList>
            <person name="Saricaoglu S."/>
            <person name="Isik K."/>
        </authorList>
    </citation>
    <scope>NUCLEOTIDE SEQUENCE [LARGE SCALE GENOMIC DNA]</scope>
    <source>
        <strain evidence="7 8">DSM 43926</strain>
    </source>
</reference>
<evidence type="ECO:0000256" key="6">
    <source>
        <dbReference type="ARBA" id="ARBA00023239"/>
    </source>
</evidence>
<evidence type="ECO:0000256" key="3">
    <source>
        <dbReference type="ARBA" id="ARBA00011037"/>
    </source>
</evidence>
<protein>
    <recommendedName>
        <fullName evidence="5">3-dehydroquinate dehydratase</fullName>
        <ecNumber evidence="5">4.2.1.10</ecNumber>
    </recommendedName>
</protein>
<dbReference type="GO" id="GO:0003855">
    <property type="term" value="F:3-dehydroquinate dehydratase activity"/>
    <property type="evidence" value="ECO:0007669"/>
    <property type="project" value="UniProtKB-EC"/>
</dbReference>
<comment type="similarity">
    <text evidence="3">Belongs to the type-II 3-dehydroquinase family.</text>
</comment>
<comment type="catalytic activity">
    <reaction evidence="1">
        <text>3-dehydroquinate = 3-dehydroshikimate + H2O</text>
        <dbReference type="Rhea" id="RHEA:21096"/>
        <dbReference type="ChEBI" id="CHEBI:15377"/>
        <dbReference type="ChEBI" id="CHEBI:16630"/>
        <dbReference type="ChEBI" id="CHEBI:32364"/>
        <dbReference type="EC" id="4.2.1.10"/>
    </reaction>
</comment>
<dbReference type="Gene3D" id="3.40.50.9100">
    <property type="entry name" value="Dehydroquinase, class II"/>
    <property type="match status" value="1"/>
</dbReference>
<dbReference type="InterPro" id="IPR001874">
    <property type="entry name" value="DHquinase_II"/>
</dbReference>
<comment type="caution">
    <text evidence="7">The sequence shown here is derived from an EMBL/GenBank/DDBJ whole genome shotgun (WGS) entry which is preliminary data.</text>
</comment>
<evidence type="ECO:0000313" key="8">
    <source>
        <dbReference type="Proteomes" id="UP000309128"/>
    </source>
</evidence>
<keyword evidence="6" id="KW-0456">Lyase</keyword>
<dbReference type="UniPathway" id="UPA00053">
    <property type="reaction ID" value="UER00086"/>
</dbReference>
<dbReference type="AlphaFoldDB" id="A0A5S4FMM7"/>
<dbReference type="GO" id="GO:0009423">
    <property type="term" value="P:chorismate biosynthetic process"/>
    <property type="evidence" value="ECO:0007669"/>
    <property type="project" value="UniProtKB-UniPathway"/>
</dbReference>
<evidence type="ECO:0000256" key="4">
    <source>
        <dbReference type="ARBA" id="ARBA00011193"/>
    </source>
</evidence>
<dbReference type="PANTHER" id="PTHR21272">
    <property type="entry name" value="CATABOLIC 3-DEHYDROQUINASE"/>
    <property type="match status" value="1"/>
</dbReference>
<dbReference type="RefSeq" id="WP_138666477.1">
    <property type="nucleotide sequence ID" value="NZ_VCKY01000036.1"/>
</dbReference>
<comment type="subunit">
    <text evidence="4">Homododecamer.</text>
</comment>
<dbReference type="EC" id="4.2.1.10" evidence="5"/>
<dbReference type="EMBL" id="VCKY01000036">
    <property type="protein sequence ID" value="TMR21923.1"/>
    <property type="molecule type" value="Genomic_DNA"/>
</dbReference>